<dbReference type="EC" id="3.1.1.-" evidence="3"/>
<dbReference type="InterPro" id="IPR019819">
    <property type="entry name" value="Carboxylesterase_B_CS"/>
</dbReference>
<dbReference type="PROSITE" id="PS00941">
    <property type="entry name" value="CARBOXYLESTERASE_B_2"/>
    <property type="match status" value="1"/>
</dbReference>
<dbReference type="EMBL" id="CACVBS010000046">
    <property type="protein sequence ID" value="CAA7264894.1"/>
    <property type="molecule type" value="Genomic_DNA"/>
</dbReference>
<protein>
    <recommendedName>
        <fullName evidence="3">Carboxylic ester hydrolase</fullName>
        <ecNumber evidence="3">3.1.1.-</ecNumber>
    </recommendedName>
</protein>
<gene>
    <name evidence="5" type="ORF">AAE3_LOCUS7228</name>
</gene>
<keyword evidence="6" id="KW-1185">Reference proteome</keyword>
<comment type="caution">
    <text evidence="5">The sequence shown here is derived from an EMBL/GenBank/DDBJ whole genome shotgun (WGS) entry which is preliminary data.</text>
</comment>
<evidence type="ECO:0000259" key="4">
    <source>
        <dbReference type="Pfam" id="PF00135"/>
    </source>
</evidence>
<dbReference type="SUPFAM" id="SSF53474">
    <property type="entry name" value="alpha/beta-Hydrolases"/>
    <property type="match status" value="1"/>
</dbReference>
<proteinExistence type="inferred from homology"/>
<dbReference type="InterPro" id="IPR002018">
    <property type="entry name" value="CarbesteraseB"/>
</dbReference>
<evidence type="ECO:0000313" key="5">
    <source>
        <dbReference type="EMBL" id="CAA7264894.1"/>
    </source>
</evidence>
<dbReference type="Proteomes" id="UP000467700">
    <property type="component" value="Unassembled WGS sequence"/>
</dbReference>
<evidence type="ECO:0000256" key="1">
    <source>
        <dbReference type="ARBA" id="ARBA00005964"/>
    </source>
</evidence>
<evidence type="ECO:0000256" key="2">
    <source>
        <dbReference type="ARBA" id="ARBA00022801"/>
    </source>
</evidence>
<evidence type="ECO:0000256" key="3">
    <source>
        <dbReference type="RuleBase" id="RU361235"/>
    </source>
</evidence>
<dbReference type="Pfam" id="PF00135">
    <property type="entry name" value="COesterase"/>
    <property type="match status" value="1"/>
</dbReference>
<feature type="domain" description="Carboxylesterase type B" evidence="4">
    <location>
        <begin position="22"/>
        <end position="469"/>
    </location>
</feature>
<name>A0A8S0VWA0_CYCAE</name>
<organism evidence="5 6">
    <name type="scientific">Cyclocybe aegerita</name>
    <name type="common">Black poplar mushroom</name>
    <name type="synonym">Agrocybe aegerita</name>
    <dbReference type="NCBI Taxonomy" id="1973307"/>
    <lineage>
        <taxon>Eukaryota</taxon>
        <taxon>Fungi</taxon>
        <taxon>Dikarya</taxon>
        <taxon>Basidiomycota</taxon>
        <taxon>Agaricomycotina</taxon>
        <taxon>Agaricomycetes</taxon>
        <taxon>Agaricomycetidae</taxon>
        <taxon>Agaricales</taxon>
        <taxon>Agaricineae</taxon>
        <taxon>Bolbitiaceae</taxon>
        <taxon>Cyclocybe</taxon>
    </lineage>
</organism>
<feature type="signal peptide" evidence="3">
    <location>
        <begin position="1"/>
        <end position="17"/>
    </location>
</feature>
<dbReference type="Gene3D" id="3.40.50.1820">
    <property type="entry name" value="alpha/beta hydrolase"/>
    <property type="match status" value="1"/>
</dbReference>
<accession>A0A8S0VWA0</accession>
<sequence length="539" mass="58769">MITDLIVLFSLVSLVRGITSAPTVKLDSAIVYGTVNDSLTKFLGIPFAKPPARFTAAELVAPYRGTVDARKYGFLCPQQQVSPPETGIDEITAIINGTPELRVAPGVESEDCLTINIIRPAFTSVKGRLPVVVWIHGGAYQIGDTASYDEMGSKLVKRSISLRKPMIYVSTNFRLSAYGFLGGQEIFQEGNGNLGLRDQRLALKWVNRYINAFGGDKTKVTLWGQSSGSISTGLQIFSNGGDNEGLFRAVFMMSGSPLPIGNITKGNGQTGYDGLVADTGCSGSNDTLTCLRSLPFPVLKAAVDRTQNLFSYQSLALLWHPSVDGVFMENNTQTLLPQGKFANVPIVSGTCDDEGTLFGLSSLNITTEEQFRQYISSVWLPRIPASELEQLWSLYPSNSASGSPFDTGEKNALTPQFKRVSAFIGDSIQHGPRRFLLQEASKRTKVWSYLTKRAKNTTGIGAYHGSDLVLGVADDNLIHFVSDLDPNTGVGVYWPPYISESPRLYTFPEVGRPLITLDTYRASEINYLTNLSLAHPFVL</sequence>
<dbReference type="InterPro" id="IPR019826">
    <property type="entry name" value="Carboxylesterase_B_AS"/>
</dbReference>
<dbReference type="InterPro" id="IPR050309">
    <property type="entry name" value="Type-B_Carboxylest/Lipase"/>
</dbReference>
<feature type="chain" id="PRO_5035960462" description="Carboxylic ester hydrolase" evidence="3">
    <location>
        <begin position="18"/>
        <end position="539"/>
    </location>
</feature>
<dbReference type="AlphaFoldDB" id="A0A8S0VWA0"/>
<comment type="similarity">
    <text evidence="1 3">Belongs to the type-B carboxylesterase/lipase family.</text>
</comment>
<dbReference type="GO" id="GO:0016787">
    <property type="term" value="F:hydrolase activity"/>
    <property type="evidence" value="ECO:0007669"/>
    <property type="project" value="UniProtKB-KW"/>
</dbReference>
<evidence type="ECO:0000313" key="6">
    <source>
        <dbReference type="Proteomes" id="UP000467700"/>
    </source>
</evidence>
<dbReference type="PROSITE" id="PS00122">
    <property type="entry name" value="CARBOXYLESTERASE_B_1"/>
    <property type="match status" value="1"/>
</dbReference>
<keyword evidence="2 3" id="KW-0378">Hydrolase</keyword>
<dbReference type="InterPro" id="IPR029058">
    <property type="entry name" value="AB_hydrolase_fold"/>
</dbReference>
<reference evidence="5 6" key="1">
    <citation type="submission" date="2020-01" db="EMBL/GenBank/DDBJ databases">
        <authorList>
            <person name="Gupta K D."/>
        </authorList>
    </citation>
    <scope>NUCLEOTIDE SEQUENCE [LARGE SCALE GENOMIC DNA]</scope>
</reference>
<dbReference type="OrthoDB" id="408631at2759"/>
<keyword evidence="3" id="KW-0732">Signal</keyword>
<dbReference type="PANTHER" id="PTHR11559">
    <property type="entry name" value="CARBOXYLESTERASE"/>
    <property type="match status" value="1"/>
</dbReference>